<dbReference type="Proteomes" id="UP000078237">
    <property type="component" value="Unassembled WGS sequence"/>
</dbReference>
<proteinExistence type="predicted"/>
<evidence type="ECO:0000256" key="1">
    <source>
        <dbReference type="SAM" id="Phobius"/>
    </source>
</evidence>
<feature type="transmembrane region" description="Helical" evidence="1">
    <location>
        <begin position="152"/>
        <end position="171"/>
    </location>
</feature>
<dbReference type="OrthoDB" id="5342093at2759"/>
<dbReference type="VEuPathDB" id="FungiDB:MMYC01_208540"/>
<sequence length="185" mass="20622">MLLHDAETRKLQNISDHEFLNLFDTAKGFGILDGDAKDYLMEPYDFITTRTKRRHGPFEKLIFGEMGDWLAELLPKAKAPDGSPYRDHYDTRLFCALLAAGIALLGLFLYFFPVAILYFLEPDKGWSATVVVIFGVLFTVILSQLPQVKIETICIGLASYVAVMVAFLANYEASQCRCPASAGLA</sequence>
<evidence type="ECO:0000313" key="4">
    <source>
        <dbReference type="Proteomes" id="UP000078237"/>
    </source>
</evidence>
<comment type="caution">
    <text evidence="3">The sequence shown here is derived from an EMBL/GenBank/DDBJ whole genome shotgun (WGS) entry which is preliminary data.</text>
</comment>
<organism evidence="3 4">
    <name type="scientific">Madurella mycetomatis</name>
    <dbReference type="NCBI Taxonomy" id="100816"/>
    <lineage>
        <taxon>Eukaryota</taxon>
        <taxon>Fungi</taxon>
        <taxon>Dikarya</taxon>
        <taxon>Ascomycota</taxon>
        <taxon>Pezizomycotina</taxon>
        <taxon>Sordariomycetes</taxon>
        <taxon>Sordariomycetidae</taxon>
        <taxon>Sordariales</taxon>
        <taxon>Sordariales incertae sedis</taxon>
        <taxon>Madurella</taxon>
    </lineage>
</organism>
<accession>A0A175W1J9</accession>
<reference evidence="3 4" key="1">
    <citation type="journal article" date="2016" name="Genome Announc.">
        <title>Genome Sequence of Madurella mycetomatis mm55, Isolated from a Human Mycetoma Case in Sudan.</title>
        <authorList>
            <person name="Smit S."/>
            <person name="Derks M.F."/>
            <person name="Bervoets S."/>
            <person name="Fahal A."/>
            <person name="van Leeuwen W."/>
            <person name="van Belkum A."/>
            <person name="van de Sande W.W."/>
        </authorList>
    </citation>
    <scope>NUCLEOTIDE SEQUENCE [LARGE SCALE GENOMIC DNA]</scope>
    <source>
        <strain evidence="4">mm55</strain>
    </source>
</reference>
<keyword evidence="1" id="KW-0472">Membrane</keyword>
<keyword evidence="1" id="KW-0812">Transmembrane</keyword>
<dbReference type="EMBL" id="LCTW02000167">
    <property type="protein sequence ID" value="KXX77311.1"/>
    <property type="molecule type" value="Genomic_DNA"/>
</dbReference>
<name>A0A175W1J9_9PEZI</name>
<evidence type="ECO:0000313" key="3">
    <source>
        <dbReference type="EMBL" id="KXX77311.1"/>
    </source>
</evidence>
<evidence type="ECO:0000259" key="2">
    <source>
        <dbReference type="Pfam" id="PF20237"/>
    </source>
</evidence>
<dbReference type="AlphaFoldDB" id="A0A175W1J9"/>
<gene>
    <name evidence="3" type="ORF">MMYC01_208540</name>
</gene>
<feature type="domain" description="DUF6594" evidence="2">
    <location>
        <begin position="2"/>
        <end position="165"/>
    </location>
</feature>
<feature type="transmembrane region" description="Helical" evidence="1">
    <location>
        <begin position="93"/>
        <end position="120"/>
    </location>
</feature>
<dbReference type="InterPro" id="IPR046529">
    <property type="entry name" value="DUF6594"/>
</dbReference>
<keyword evidence="4" id="KW-1185">Reference proteome</keyword>
<feature type="transmembrane region" description="Helical" evidence="1">
    <location>
        <begin position="126"/>
        <end position="145"/>
    </location>
</feature>
<dbReference type="Pfam" id="PF20237">
    <property type="entry name" value="DUF6594"/>
    <property type="match status" value="1"/>
</dbReference>
<protein>
    <recommendedName>
        <fullName evidence="2">DUF6594 domain-containing protein</fullName>
    </recommendedName>
</protein>
<keyword evidence="1" id="KW-1133">Transmembrane helix</keyword>